<dbReference type="GO" id="GO:0016491">
    <property type="term" value="F:oxidoreductase activity"/>
    <property type="evidence" value="ECO:0007669"/>
    <property type="project" value="UniProtKB-KW"/>
</dbReference>
<organism evidence="4 5">
    <name type="scientific">Sphaerobolus stellatus (strain SS14)</name>
    <dbReference type="NCBI Taxonomy" id="990650"/>
    <lineage>
        <taxon>Eukaryota</taxon>
        <taxon>Fungi</taxon>
        <taxon>Dikarya</taxon>
        <taxon>Basidiomycota</taxon>
        <taxon>Agaricomycotina</taxon>
        <taxon>Agaricomycetes</taxon>
        <taxon>Phallomycetidae</taxon>
        <taxon>Geastrales</taxon>
        <taxon>Sphaerobolaceae</taxon>
        <taxon>Sphaerobolus</taxon>
    </lineage>
</organism>
<feature type="non-terminal residue" evidence="4">
    <location>
        <position position="153"/>
    </location>
</feature>
<dbReference type="OrthoDB" id="3687641at2759"/>
<dbReference type="AlphaFoldDB" id="A0A0C9UL12"/>
<evidence type="ECO:0000313" key="5">
    <source>
        <dbReference type="Proteomes" id="UP000054279"/>
    </source>
</evidence>
<evidence type="ECO:0000313" key="4">
    <source>
        <dbReference type="EMBL" id="KIJ25895.1"/>
    </source>
</evidence>
<evidence type="ECO:0000256" key="2">
    <source>
        <dbReference type="ARBA" id="ARBA00023002"/>
    </source>
</evidence>
<sequence length="153" mass="17428">YVADDYPMRLPLELGSAQATFDCSARYMVNTNISREVWSKSTDTQGGGFVRLGEDYRVFAVSMFHQLHCISALHTAITMQTSQHSDLGGHVQHCLNYLRQFILCSADDTVEPVVTLSRLQSQGCAAPFTRTCRNWERLYDFSAANYLEFHQYK</sequence>
<dbReference type="PANTHER" id="PTHR33365:SF11">
    <property type="entry name" value="TAT PATHWAY SIGNAL SEQUENCE"/>
    <property type="match status" value="1"/>
</dbReference>
<dbReference type="PANTHER" id="PTHR33365">
    <property type="entry name" value="YALI0B05434P"/>
    <property type="match status" value="1"/>
</dbReference>
<evidence type="ECO:0000256" key="3">
    <source>
        <dbReference type="ARBA" id="ARBA00035112"/>
    </source>
</evidence>
<keyword evidence="2" id="KW-0560">Oxidoreductase</keyword>
<reference evidence="4 5" key="1">
    <citation type="submission" date="2014-06" db="EMBL/GenBank/DDBJ databases">
        <title>Evolutionary Origins and Diversification of the Mycorrhizal Mutualists.</title>
        <authorList>
            <consortium name="DOE Joint Genome Institute"/>
            <consortium name="Mycorrhizal Genomics Consortium"/>
            <person name="Kohler A."/>
            <person name="Kuo A."/>
            <person name="Nagy L.G."/>
            <person name="Floudas D."/>
            <person name="Copeland A."/>
            <person name="Barry K.W."/>
            <person name="Cichocki N."/>
            <person name="Veneault-Fourrey C."/>
            <person name="LaButti K."/>
            <person name="Lindquist E.A."/>
            <person name="Lipzen A."/>
            <person name="Lundell T."/>
            <person name="Morin E."/>
            <person name="Murat C."/>
            <person name="Riley R."/>
            <person name="Ohm R."/>
            <person name="Sun H."/>
            <person name="Tunlid A."/>
            <person name="Henrissat B."/>
            <person name="Grigoriev I.V."/>
            <person name="Hibbett D.S."/>
            <person name="Martin F."/>
        </authorList>
    </citation>
    <scope>NUCLEOTIDE SEQUENCE [LARGE SCALE GENOMIC DNA]</scope>
    <source>
        <strain evidence="4 5">SS14</strain>
    </source>
</reference>
<dbReference type="EMBL" id="KN837393">
    <property type="protein sequence ID" value="KIJ25895.1"/>
    <property type="molecule type" value="Genomic_DNA"/>
</dbReference>
<proteinExistence type="inferred from homology"/>
<dbReference type="InterPro" id="IPR021765">
    <property type="entry name" value="UstYa-like"/>
</dbReference>
<name>A0A0C9UL12_SPHS4</name>
<comment type="pathway">
    <text evidence="1">Mycotoxin biosynthesis.</text>
</comment>
<dbReference type="Pfam" id="PF11807">
    <property type="entry name" value="UstYa"/>
    <property type="match status" value="1"/>
</dbReference>
<dbReference type="HOGENOM" id="CLU_042941_8_3_1"/>
<feature type="non-terminal residue" evidence="4">
    <location>
        <position position="1"/>
    </location>
</feature>
<gene>
    <name evidence="4" type="ORF">M422DRAFT_134417</name>
</gene>
<dbReference type="GO" id="GO:0043386">
    <property type="term" value="P:mycotoxin biosynthetic process"/>
    <property type="evidence" value="ECO:0007669"/>
    <property type="project" value="InterPro"/>
</dbReference>
<evidence type="ECO:0000256" key="1">
    <source>
        <dbReference type="ARBA" id="ARBA00004685"/>
    </source>
</evidence>
<keyword evidence="5" id="KW-1185">Reference proteome</keyword>
<dbReference type="Proteomes" id="UP000054279">
    <property type="component" value="Unassembled WGS sequence"/>
</dbReference>
<comment type="similarity">
    <text evidence="3">Belongs to the ustYa family.</text>
</comment>
<accession>A0A0C9UL12</accession>
<protein>
    <submittedName>
        <fullName evidence="4">Uncharacterized protein</fullName>
    </submittedName>
</protein>